<sequence>MAHECDHRSFREASSVSSFNSQISEDKDLEANANAPDCITVPDPDRSNTPLPNHLQVWSSHTITKASSDTIQVAGELTGQCHGHERVENCSLNSMGVELDRLAARPVSIAVTGNESTRRRISAYPRMSTVGNIPEGTFQQGQPKEQTSIKPSVDELAQAWSKCTERVWEHEEGMVEKWKEELASLLTFAGLSSAVIASFAFPYFQSLAPQPLNSNLAVSAPGTNAQVSTQALVINALWFSALVFSLGAASITMSIYQWLNHHITRPPGTSRQNVRFWYLHHKALWKWGVPHIIDILPTLLQISIMLFLIGAVILLWSLSKAVAGIMLSLVGLLFAFSVGTSLIPAIVADCAYKSPQAWWWFRILRRLKHLAQGPVEVLSVKPGTSLKGRIRKWQRRFDAFRVQCKDWRQYEWYLLRTAKEGKEKKLLMLPEADAMIFDSSFLTEVLWPCLKHSDTESATPALYSVLQQRAQIHIGEKLSDLQGDSGEIDLQAVTTMGHLCVDLLVKIASEDVPLPQSSPLPALSSSQLKDREKDILVCLFFLLKAIPENQPDVYRRLGEVWRSQWERGSKSSLGLILSIMSECAGRYQSELGKSDFQVLMDCFAAIPQELGLETLFSVATNILLLSREMHQGLDPPDIFAWRRDVLDTVRECLQGSSGGSKWCPSSTEKSHPTSHFPNFLSECVAVAKVDAGIFDAKTLTALEQFAATCNDEHYIIMAKMELSDLRSLVVPDAGGEHHYHFSLF</sequence>
<evidence type="ECO:0000259" key="2">
    <source>
        <dbReference type="Pfam" id="PF20153"/>
    </source>
</evidence>
<protein>
    <recommendedName>
        <fullName evidence="2">DUF6535 domain-containing protein</fullName>
    </recommendedName>
</protein>
<dbReference type="InParanoid" id="J4IC92"/>
<evidence type="ECO:0000313" key="4">
    <source>
        <dbReference type="Proteomes" id="UP000006352"/>
    </source>
</evidence>
<gene>
    <name evidence="3" type="ORF">FIBRA_08249</name>
</gene>
<accession>J4IC92</accession>
<organism evidence="3 4">
    <name type="scientific">Fibroporia radiculosa</name>
    <dbReference type="NCBI Taxonomy" id="599839"/>
    <lineage>
        <taxon>Eukaryota</taxon>
        <taxon>Fungi</taxon>
        <taxon>Dikarya</taxon>
        <taxon>Basidiomycota</taxon>
        <taxon>Agaricomycotina</taxon>
        <taxon>Agaricomycetes</taxon>
        <taxon>Polyporales</taxon>
        <taxon>Fibroporiaceae</taxon>
        <taxon>Fibroporia</taxon>
    </lineage>
</organism>
<reference evidence="3 4" key="1">
    <citation type="journal article" date="2012" name="Appl. Environ. Microbiol.">
        <title>Short-read sequencing for genomic analysis of the brown rot fungus Fibroporia radiculosa.</title>
        <authorList>
            <person name="Tang J.D."/>
            <person name="Perkins A.D."/>
            <person name="Sonstegard T.S."/>
            <person name="Schroeder S.G."/>
            <person name="Burgess S.C."/>
            <person name="Diehl S.V."/>
        </authorList>
    </citation>
    <scope>NUCLEOTIDE SEQUENCE [LARGE SCALE GENOMIC DNA]</scope>
    <source>
        <strain evidence="3 4">TFFH 294</strain>
    </source>
</reference>
<dbReference type="GeneID" id="24100917"/>
<feature type="transmembrane region" description="Helical" evidence="1">
    <location>
        <begin position="236"/>
        <end position="256"/>
    </location>
</feature>
<dbReference type="HOGENOM" id="CLU_363302_0_0_1"/>
<feature type="transmembrane region" description="Helical" evidence="1">
    <location>
        <begin position="299"/>
        <end position="318"/>
    </location>
</feature>
<dbReference type="EMBL" id="HE797220">
    <property type="protein sequence ID" value="CCM06006.1"/>
    <property type="molecule type" value="Genomic_DNA"/>
</dbReference>
<feature type="domain" description="DUF6535" evidence="2">
    <location>
        <begin position="160"/>
        <end position="317"/>
    </location>
</feature>
<evidence type="ECO:0000313" key="3">
    <source>
        <dbReference type="EMBL" id="CCM06006.1"/>
    </source>
</evidence>
<keyword evidence="1" id="KW-1133">Transmembrane helix</keyword>
<dbReference type="AlphaFoldDB" id="J4IC92"/>
<proteinExistence type="predicted"/>
<feature type="transmembrane region" description="Helical" evidence="1">
    <location>
        <begin position="325"/>
        <end position="347"/>
    </location>
</feature>
<name>J4IC92_9APHY</name>
<keyword evidence="1" id="KW-0812">Transmembrane</keyword>
<dbReference type="Proteomes" id="UP000006352">
    <property type="component" value="Unassembled WGS sequence"/>
</dbReference>
<dbReference type="Pfam" id="PF20153">
    <property type="entry name" value="DUF6535"/>
    <property type="match status" value="1"/>
</dbReference>
<dbReference type="OrthoDB" id="3269725at2759"/>
<keyword evidence="1" id="KW-0472">Membrane</keyword>
<dbReference type="RefSeq" id="XP_012185289.1">
    <property type="nucleotide sequence ID" value="XM_012329899.1"/>
</dbReference>
<evidence type="ECO:0000256" key="1">
    <source>
        <dbReference type="SAM" id="Phobius"/>
    </source>
</evidence>
<dbReference type="InterPro" id="IPR045338">
    <property type="entry name" value="DUF6535"/>
</dbReference>
<keyword evidence="4" id="KW-1185">Reference proteome</keyword>